<keyword evidence="2" id="KW-0813">Transport</keyword>
<evidence type="ECO:0000256" key="3">
    <source>
        <dbReference type="SAM" id="MobiDB-lite"/>
    </source>
</evidence>
<feature type="compositionally biased region" description="Pro residues" evidence="3">
    <location>
        <begin position="24"/>
        <end position="34"/>
    </location>
</feature>
<evidence type="ECO:0000313" key="4">
    <source>
        <dbReference type="EMBL" id="CAI0375366.1"/>
    </source>
</evidence>
<comment type="caution">
    <text evidence="4">The sequence shown here is derived from an EMBL/GenBank/DDBJ whole genome shotgun (WGS) entry which is preliminary data.</text>
</comment>
<feature type="region of interest" description="Disordered" evidence="3">
    <location>
        <begin position="162"/>
        <end position="189"/>
    </location>
</feature>
<protein>
    <recommendedName>
        <fullName evidence="2">Magnesium transporter</fullName>
    </recommendedName>
</protein>
<keyword evidence="5" id="KW-1185">Reference proteome</keyword>
<evidence type="ECO:0000256" key="2">
    <source>
        <dbReference type="RuleBase" id="RU366041"/>
    </source>
</evidence>
<keyword evidence="2" id="KW-0812">Transmembrane</keyword>
<dbReference type="Gene3D" id="2.40.128.330">
    <property type="match status" value="1"/>
</dbReference>
<dbReference type="Proteomes" id="UP001154282">
    <property type="component" value="Unassembled WGS sequence"/>
</dbReference>
<sequence length="445" mass="49305">MGEKSFFAFKRSRRQSKKKAGPSLPYPLPPPPPLRATSPPQAGENGGAVSVVKGKKKAGGARLWMRFDRFGNSELVECDKNAILKRVAIPARDLRILGPVFSNSSSILAREKAMVVNLEFIRALVTAEEVLILDPLKQEVLQFVDQLRLQLRLKAPLQIEEAGHADGQDNGRRVASDGHLPTPEAADGEQPELPFEFQVLEIALEVVCSYLDSSVADLERDAYPILDELARNVSTKNLEHVRSLKSNLTRLLARVQKVVRDEIEHLLDDNEDMADLYLTRKWIQSQQSEVLLGSFASNSITLAATAQVPLLGRSASHATGSSVEDADDDIEDLEMLLEAYFMQLDGTRNKILSVREYIDDTEDYVNIQLDNQRNELIQLQLTLTIASFAVAVETLIASVFGMNIPCTLYDIEGIFGYVVGGSTAGSFLLFFMVLGYARWKKLLGS</sequence>
<name>A0AAV0GQQ2_9ROSI</name>
<feature type="compositionally biased region" description="Basic residues" evidence="3">
    <location>
        <begin position="10"/>
        <end position="20"/>
    </location>
</feature>
<proteinExistence type="inferred from homology"/>
<dbReference type="EMBL" id="CAMGYJ010000002">
    <property type="protein sequence ID" value="CAI0375366.1"/>
    <property type="molecule type" value="Genomic_DNA"/>
</dbReference>
<gene>
    <name evidence="4" type="ORF">LITE_LOCUS565</name>
</gene>
<keyword evidence="2" id="KW-1133">Transmembrane helix</keyword>
<dbReference type="Pfam" id="PF22099">
    <property type="entry name" value="MRS2-like"/>
    <property type="match status" value="2"/>
</dbReference>
<dbReference type="PANTHER" id="PTHR13890:SF2">
    <property type="entry name" value="MAGNESIUM TRANSPORTER MRS2-4-RELATED"/>
    <property type="match status" value="1"/>
</dbReference>
<accession>A0AAV0GQQ2</accession>
<keyword evidence="2" id="KW-0472">Membrane</keyword>
<comment type="similarity">
    <text evidence="1 2">Belongs to the CorA metal ion transporter (MIT) (TC 1.A.35.5) family.</text>
</comment>
<organism evidence="4 5">
    <name type="scientific">Linum tenue</name>
    <dbReference type="NCBI Taxonomy" id="586396"/>
    <lineage>
        <taxon>Eukaryota</taxon>
        <taxon>Viridiplantae</taxon>
        <taxon>Streptophyta</taxon>
        <taxon>Embryophyta</taxon>
        <taxon>Tracheophyta</taxon>
        <taxon>Spermatophyta</taxon>
        <taxon>Magnoliopsida</taxon>
        <taxon>eudicotyledons</taxon>
        <taxon>Gunneridae</taxon>
        <taxon>Pentapetalae</taxon>
        <taxon>rosids</taxon>
        <taxon>fabids</taxon>
        <taxon>Malpighiales</taxon>
        <taxon>Linaceae</taxon>
        <taxon>Linum</taxon>
    </lineage>
</organism>
<evidence type="ECO:0000256" key="1">
    <source>
        <dbReference type="ARBA" id="ARBA00007535"/>
    </source>
</evidence>
<evidence type="ECO:0000313" key="5">
    <source>
        <dbReference type="Proteomes" id="UP001154282"/>
    </source>
</evidence>
<dbReference type="FunFam" id="2.40.128.330:FF:000001">
    <property type="entry name" value="Magnesium transporter MRS2-1"/>
    <property type="match status" value="1"/>
</dbReference>
<comment type="function">
    <text evidence="2">Magnesium transporter that may mediate the influx of magnesium.</text>
</comment>
<feature type="transmembrane region" description="Helical" evidence="2">
    <location>
        <begin position="381"/>
        <end position="402"/>
    </location>
</feature>
<dbReference type="GO" id="GO:0015095">
    <property type="term" value="F:magnesium ion transmembrane transporter activity"/>
    <property type="evidence" value="ECO:0007669"/>
    <property type="project" value="UniProtKB-ARBA"/>
</dbReference>
<dbReference type="CDD" id="cd12823">
    <property type="entry name" value="Mrs2_Mfm1p-like"/>
    <property type="match status" value="1"/>
</dbReference>
<keyword evidence="2" id="KW-0406">Ion transport</keyword>
<dbReference type="Gene3D" id="1.20.58.340">
    <property type="entry name" value="Magnesium transport protein CorA, transmembrane region"/>
    <property type="match status" value="1"/>
</dbReference>
<feature type="compositionally biased region" description="Basic and acidic residues" evidence="3">
    <location>
        <begin position="162"/>
        <end position="176"/>
    </location>
</feature>
<dbReference type="InterPro" id="IPR039204">
    <property type="entry name" value="MRS2-like"/>
</dbReference>
<dbReference type="AlphaFoldDB" id="A0AAV0GQQ2"/>
<keyword evidence="2" id="KW-0460">Magnesium</keyword>
<comment type="subcellular location">
    <subcellularLocation>
        <location evidence="2">Membrane</location>
        <topology evidence="2">Multi-pass membrane protein</topology>
    </subcellularLocation>
</comment>
<reference evidence="4" key="1">
    <citation type="submission" date="2022-08" db="EMBL/GenBank/DDBJ databases">
        <authorList>
            <person name="Gutierrez-Valencia J."/>
        </authorList>
    </citation>
    <scope>NUCLEOTIDE SEQUENCE</scope>
</reference>
<feature type="region of interest" description="Disordered" evidence="3">
    <location>
        <begin position="1"/>
        <end position="51"/>
    </location>
</feature>
<dbReference type="GO" id="GO:0016020">
    <property type="term" value="C:membrane"/>
    <property type="evidence" value="ECO:0007669"/>
    <property type="project" value="UniProtKB-SubCell"/>
</dbReference>
<feature type="transmembrane region" description="Helical" evidence="2">
    <location>
        <begin position="414"/>
        <end position="437"/>
    </location>
</feature>
<dbReference type="PANTHER" id="PTHR13890">
    <property type="entry name" value="RNA SPLICING PROTEIN MRS2, MITOCHONDRIAL"/>
    <property type="match status" value="1"/>
</dbReference>